<evidence type="ECO:0000313" key="7">
    <source>
        <dbReference type="Proteomes" id="UP000769528"/>
    </source>
</evidence>
<reference evidence="6" key="1">
    <citation type="journal article" date="2021" name="Open Biol.">
        <title>Shared evolutionary footprints suggest mitochondrial oxidative damage underlies multiple complex I losses in fungi.</title>
        <authorList>
            <person name="Schikora-Tamarit M.A."/>
            <person name="Marcet-Houben M."/>
            <person name="Nosek J."/>
            <person name="Gabaldon T."/>
        </authorList>
    </citation>
    <scope>NUCLEOTIDE SEQUENCE</scope>
    <source>
        <strain evidence="6">CBS6341</strain>
    </source>
</reference>
<feature type="region of interest" description="Disordered" evidence="4">
    <location>
        <begin position="23"/>
        <end position="46"/>
    </location>
</feature>
<dbReference type="InterPro" id="IPR003959">
    <property type="entry name" value="ATPase_AAA_core"/>
</dbReference>
<dbReference type="InterPro" id="IPR027417">
    <property type="entry name" value="P-loop_NTPase"/>
</dbReference>
<comment type="caution">
    <text evidence="6">The sequence shown here is derived from an EMBL/GenBank/DDBJ whole genome shotgun (WGS) entry which is preliminary data.</text>
</comment>
<dbReference type="Pfam" id="PF00004">
    <property type="entry name" value="AAA"/>
    <property type="match status" value="1"/>
</dbReference>
<dbReference type="Proteomes" id="UP000769528">
    <property type="component" value="Unassembled WGS sequence"/>
</dbReference>
<accession>A0A9P8PS25</accession>
<reference evidence="6" key="2">
    <citation type="submission" date="2021-01" db="EMBL/GenBank/DDBJ databases">
        <authorList>
            <person name="Schikora-Tamarit M.A."/>
        </authorList>
    </citation>
    <scope>NUCLEOTIDE SEQUENCE</scope>
    <source>
        <strain evidence="6">CBS6341</strain>
    </source>
</reference>
<sequence length="769" mass="89220">MSQIPKVNFNIHYLDFNNSLLGSGSKESSPSHETSVSETYQDKENDFEGLEDFNKDSYEGLIETKQINKSKNNRNDITEAKIEHDNIEVQHILKFTTPAVEEIKYKDKEIDLPYGRRYILKRKRRKTKSLNSIELSRQEKQSYGMNLNDLYAKLEVERLQENTESVKGGSNNTVSYLKSMSNPDILWAEKWRPKTFFDFVGNESTNRKILKWIKQWDRVVFDKNFKPITTEEQHSNKSNNSAFSRFSDPFGRPERKVLLIHGPPGLGKTTVAHVIAKQAGYEVMEVNASDERSGQRVREKVRNSLSTSTFSGKPVCLIADEVDGAAEFGFIKVLSDILQDDAKTLQKFQNTESSKFFKDKSGKNKPKLLLRPIIAICNDLYSPALEKLRFNCEIITFQQATERALLERLKLICKAEKKVLTNQQLKEIILLTDFDIRSCLNILQFGGLDTKNSRKKDTQASWYSIVNEIFKRDPHKQKSQQFKEIANMIGVNTNFDKIVHGCFQAYHDIHYQDIRLTKPSKISDWLFFSDIMSRTQFESSGDLSHYTSQVALKFFDLFCDLTNRQSIKIQSDYEHFERRKNNANTIRILFNHTSPQLRSLLRIETLPLEVLSLLDYILTPDTKLNSKDIAKLKNSVAALGAFGLRIQHSKDENYNNILITYPQYTTISKFDKALIKRQQQRQTQSFPGLLKELERKKLTKRTYTQMKEGEELEDQGETSFQVLKDQYEKIAVAEQNAKKPKTKIKVWVKYHEGFSNAVRKNVKWSNLWQ</sequence>
<dbReference type="GO" id="GO:0016887">
    <property type="term" value="F:ATP hydrolysis activity"/>
    <property type="evidence" value="ECO:0007669"/>
    <property type="project" value="InterPro"/>
</dbReference>
<dbReference type="InterPro" id="IPR003593">
    <property type="entry name" value="AAA+_ATPase"/>
</dbReference>
<proteinExistence type="inferred from homology"/>
<comment type="similarity">
    <text evidence="3">Belongs to the activator 1 small subunits family. CTF18 subfamily.</text>
</comment>
<protein>
    <recommendedName>
        <fullName evidence="5">AAA+ ATPase domain-containing protein</fullName>
    </recommendedName>
</protein>
<organism evidence="6 7">
    <name type="scientific">Wickerhamomyces mucosus</name>
    <dbReference type="NCBI Taxonomy" id="1378264"/>
    <lineage>
        <taxon>Eukaryota</taxon>
        <taxon>Fungi</taxon>
        <taxon>Dikarya</taxon>
        <taxon>Ascomycota</taxon>
        <taxon>Saccharomycotina</taxon>
        <taxon>Saccharomycetes</taxon>
        <taxon>Phaffomycetales</taxon>
        <taxon>Wickerhamomycetaceae</taxon>
        <taxon>Wickerhamomyces</taxon>
    </lineage>
</organism>
<dbReference type="OrthoDB" id="2195431at2759"/>
<evidence type="ECO:0000256" key="3">
    <source>
        <dbReference type="ARBA" id="ARBA00043975"/>
    </source>
</evidence>
<name>A0A9P8PS25_9ASCO</name>
<dbReference type="Gene3D" id="1.10.8.60">
    <property type="match status" value="1"/>
</dbReference>
<dbReference type="CDD" id="cd00009">
    <property type="entry name" value="AAA"/>
    <property type="match status" value="1"/>
</dbReference>
<evidence type="ECO:0000313" key="6">
    <source>
        <dbReference type="EMBL" id="KAH3677077.1"/>
    </source>
</evidence>
<feature type="compositionally biased region" description="Polar residues" evidence="4">
    <location>
        <begin position="23"/>
        <end position="39"/>
    </location>
</feature>
<dbReference type="SUPFAM" id="SSF52540">
    <property type="entry name" value="P-loop containing nucleoside triphosphate hydrolases"/>
    <property type="match status" value="1"/>
</dbReference>
<evidence type="ECO:0000256" key="2">
    <source>
        <dbReference type="ARBA" id="ARBA00023242"/>
    </source>
</evidence>
<dbReference type="PANTHER" id="PTHR46765">
    <property type="entry name" value="P-LOOP CONTAINING NUCLEOSIDE TRIPHOSPHATE HYDROLASES SUPERFAMILY PROTEIN"/>
    <property type="match status" value="1"/>
</dbReference>
<dbReference type="PANTHER" id="PTHR46765:SF1">
    <property type="entry name" value="P-LOOP CONTAINING NUCLEOSIDE TRIPHOSPHATE HYDROLASES SUPERFAMILY PROTEIN"/>
    <property type="match status" value="1"/>
</dbReference>
<feature type="domain" description="AAA+ ATPase" evidence="5">
    <location>
        <begin position="254"/>
        <end position="400"/>
    </location>
</feature>
<evidence type="ECO:0000259" key="5">
    <source>
        <dbReference type="SMART" id="SM00382"/>
    </source>
</evidence>
<gene>
    <name evidence="6" type="ORF">WICMUC_001832</name>
</gene>
<dbReference type="EMBL" id="JAEUBF010000550">
    <property type="protein sequence ID" value="KAH3677077.1"/>
    <property type="molecule type" value="Genomic_DNA"/>
</dbReference>
<dbReference type="GO" id="GO:0005524">
    <property type="term" value="F:ATP binding"/>
    <property type="evidence" value="ECO:0007669"/>
    <property type="project" value="InterPro"/>
</dbReference>
<dbReference type="AlphaFoldDB" id="A0A9P8PS25"/>
<keyword evidence="7" id="KW-1185">Reference proteome</keyword>
<keyword evidence="2" id="KW-0539">Nucleus</keyword>
<dbReference type="InterPro" id="IPR053016">
    <property type="entry name" value="CTF18-RFC_complex"/>
</dbReference>
<comment type="subcellular location">
    <subcellularLocation>
        <location evidence="1">Nucleus</location>
    </subcellularLocation>
</comment>
<evidence type="ECO:0000256" key="4">
    <source>
        <dbReference type="SAM" id="MobiDB-lite"/>
    </source>
</evidence>
<evidence type="ECO:0000256" key="1">
    <source>
        <dbReference type="ARBA" id="ARBA00004123"/>
    </source>
</evidence>
<dbReference type="SMART" id="SM00382">
    <property type="entry name" value="AAA"/>
    <property type="match status" value="1"/>
</dbReference>
<dbReference type="Gene3D" id="3.40.50.300">
    <property type="entry name" value="P-loop containing nucleotide triphosphate hydrolases"/>
    <property type="match status" value="1"/>
</dbReference>
<dbReference type="GO" id="GO:0005634">
    <property type="term" value="C:nucleus"/>
    <property type="evidence" value="ECO:0007669"/>
    <property type="project" value="UniProtKB-SubCell"/>
</dbReference>